<comment type="caution">
    <text evidence="10">The sequence shown here is derived from an EMBL/GenBank/DDBJ whole genome shotgun (WGS) entry which is preliminary data.</text>
</comment>
<reference evidence="11 12" key="2">
    <citation type="submission" date="2012-08" db="EMBL/GenBank/DDBJ databases">
        <title>The Genome Sequence of Turicella otitidis ATCC 51513.</title>
        <authorList>
            <consortium name="The Broad Institute Genome Sequencing Platform"/>
            <person name="Earl A."/>
            <person name="Ward D."/>
            <person name="Feldgarden M."/>
            <person name="Gevers D."/>
            <person name="Huys G."/>
            <person name="Walker B."/>
            <person name="Young S.K."/>
            <person name="Zeng Q."/>
            <person name="Gargeya S."/>
            <person name="Fitzgerald M."/>
            <person name="Haas B."/>
            <person name="Abouelleil A."/>
            <person name="Alvarado L."/>
            <person name="Arachchi H.M."/>
            <person name="Berlin A.M."/>
            <person name="Chapman S.B."/>
            <person name="Goldberg J."/>
            <person name="Griggs A."/>
            <person name="Gujja S."/>
            <person name="Hansen M."/>
            <person name="Howarth C."/>
            <person name="Imamovic A."/>
            <person name="Larimer J."/>
            <person name="McCowen C."/>
            <person name="Montmayeur A."/>
            <person name="Murphy C."/>
            <person name="Neiman D."/>
            <person name="Pearson M."/>
            <person name="Priest M."/>
            <person name="Roberts A."/>
            <person name="Saif S."/>
            <person name="Shea T."/>
            <person name="Sisk P."/>
            <person name="Sykes S."/>
            <person name="Wortman J."/>
            <person name="Nusbaum C."/>
            <person name="Birren B."/>
        </authorList>
    </citation>
    <scope>NUCLEOTIDE SEQUENCE [LARGE SCALE GENOMIC DNA]</scope>
    <source>
        <strain evidence="11 12">ATCC 51513</strain>
    </source>
</reference>
<proteinExistence type="inferred from homology"/>
<evidence type="ECO:0000259" key="9">
    <source>
        <dbReference type="PROSITE" id="PS50850"/>
    </source>
</evidence>
<evidence type="ECO:0000313" key="11">
    <source>
        <dbReference type="EMBL" id="EJZ81599.1"/>
    </source>
</evidence>
<feature type="transmembrane region" description="Helical" evidence="8">
    <location>
        <begin position="290"/>
        <end position="307"/>
    </location>
</feature>
<evidence type="ECO:0000313" key="12">
    <source>
        <dbReference type="Proteomes" id="UP000006078"/>
    </source>
</evidence>
<comment type="similarity">
    <text evidence="2">Belongs to the major facilitator superfamily.</text>
</comment>
<feature type="transmembrane region" description="Helical" evidence="8">
    <location>
        <begin position="349"/>
        <end position="368"/>
    </location>
</feature>
<dbReference type="OrthoDB" id="63984at2"/>
<feature type="transmembrane region" description="Helical" evidence="8">
    <location>
        <begin position="260"/>
        <end position="278"/>
    </location>
</feature>
<evidence type="ECO:0000256" key="1">
    <source>
        <dbReference type="ARBA" id="ARBA00004651"/>
    </source>
</evidence>
<feature type="transmembrane region" description="Helical" evidence="8">
    <location>
        <begin position="228"/>
        <end position="248"/>
    </location>
</feature>
<evidence type="ECO:0000256" key="2">
    <source>
        <dbReference type="ARBA" id="ARBA00008335"/>
    </source>
</evidence>
<dbReference type="HOGENOM" id="CLU_001265_19_3_11"/>
<evidence type="ECO:0000256" key="7">
    <source>
        <dbReference type="ARBA" id="ARBA00023136"/>
    </source>
</evidence>
<dbReference type="CDD" id="cd17324">
    <property type="entry name" value="MFS_NepI_like"/>
    <property type="match status" value="1"/>
</dbReference>
<feature type="transmembrane region" description="Helical" evidence="8">
    <location>
        <begin position="88"/>
        <end position="107"/>
    </location>
</feature>
<feature type="transmembrane region" description="Helical" evidence="8">
    <location>
        <begin position="58"/>
        <end position="76"/>
    </location>
</feature>
<evidence type="ECO:0000313" key="13">
    <source>
        <dbReference type="Proteomes" id="UP000011016"/>
    </source>
</evidence>
<protein>
    <submittedName>
        <fullName evidence="10">Inner membrane transport protein ynfM</fullName>
    </submittedName>
</protein>
<name>I7LCF3_9CORY</name>
<keyword evidence="4" id="KW-1003">Cell membrane</keyword>
<evidence type="ECO:0000256" key="4">
    <source>
        <dbReference type="ARBA" id="ARBA00022475"/>
    </source>
</evidence>
<dbReference type="Proteomes" id="UP000011016">
    <property type="component" value="Unassembled WGS sequence"/>
</dbReference>
<dbReference type="EMBL" id="AHAE01000070">
    <property type="protein sequence ID" value="EJZ81599.1"/>
    <property type="molecule type" value="Genomic_DNA"/>
</dbReference>
<dbReference type="GO" id="GO:0022857">
    <property type="term" value="F:transmembrane transporter activity"/>
    <property type="evidence" value="ECO:0007669"/>
    <property type="project" value="InterPro"/>
</dbReference>
<dbReference type="EMBL" id="CAJZ01000172">
    <property type="protein sequence ID" value="CCI83909.1"/>
    <property type="molecule type" value="Genomic_DNA"/>
</dbReference>
<sequence>MARDTGDTGEGIRRGTVEYRRAILGLLATGLATFISIYPTQAILPALVEDLDLTATGAALTVSSTTGALALSIIPLVEVSEKWGRGRVMRLTLALAVLIGLALPFAANPAILIALRTLQGVALAGVPAVTMTWIREEIHARDAPRVMGLYIAGNTVGGILSRLVPSSMLEFGSWRLGLGAATIIAVITGLAAVALLPRQRHHTPREIRLLPELRLIAAQLRHWRLVRFFLISLIGQGVFVSVFNYASFRLMNQLGLSESQVGLVFLLYLFGTYTSARAGFIAERFGRGRTLAAGATGMAIAVALLAPAQLWSIVIGIGLFTGSFFLVHSTSSAWVSVASPHPAQASSMYMFAFYVGSSAVGWATGLLLDAGGWPMFIAGLGVLSGAIVAIAFHILAAERRR</sequence>
<feature type="transmembrane region" description="Helical" evidence="8">
    <location>
        <begin position="374"/>
        <end position="396"/>
    </location>
</feature>
<evidence type="ECO:0000313" key="10">
    <source>
        <dbReference type="EMBL" id="CCI83909.1"/>
    </source>
</evidence>
<evidence type="ECO:0000256" key="8">
    <source>
        <dbReference type="SAM" id="Phobius"/>
    </source>
</evidence>
<feature type="transmembrane region" description="Helical" evidence="8">
    <location>
        <begin position="21"/>
        <end position="38"/>
    </location>
</feature>
<evidence type="ECO:0000256" key="6">
    <source>
        <dbReference type="ARBA" id="ARBA00022989"/>
    </source>
</evidence>
<evidence type="ECO:0000256" key="5">
    <source>
        <dbReference type="ARBA" id="ARBA00022692"/>
    </source>
</evidence>
<dbReference type="SUPFAM" id="SSF103473">
    <property type="entry name" value="MFS general substrate transporter"/>
    <property type="match status" value="1"/>
</dbReference>
<reference evidence="10 13" key="1">
    <citation type="journal article" date="2012" name="J. Bacteriol.">
        <title>Draft Genome Sequence of Turicella otitidis ATCC 51513, Isolated from Middle Ear Fluid from a Child with Otitis Media.</title>
        <authorList>
            <person name="Brinkrolf K."/>
            <person name="Schneider J."/>
            <person name="Knecht M."/>
            <person name="Ruckert C."/>
            <person name="Tauch A."/>
        </authorList>
    </citation>
    <scope>NUCLEOTIDE SEQUENCE [LARGE SCALE GENOMIC DNA]</scope>
    <source>
        <strain evidence="10 13">ATCC 51513</strain>
    </source>
</reference>
<keyword evidence="6 8" id="KW-1133">Transmembrane helix</keyword>
<feature type="transmembrane region" description="Helical" evidence="8">
    <location>
        <begin position="313"/>
        <end position="337"/>
    </location>
</feature>
<dbReference type="PANTHER" id="PTHR43271:SF1">
    <property type="entry name" value="INNER MEMBRANE TRANSPORT PROTEIN YNFM"/>
    <property type="match status" value="1"/>
</dbReference>
<dbReference type="InterPro" id="IPR011701">
    <property type="entry name" value="MFS"/>
</dbReference>
<keyword evidence="7 8" id="KW-0472">Membrane</keyword>
<dbReference type="STRING" id="29321.AAV33_07725"/>
<dbReference type="Gene3D" id="1.20.1250.20">
    <property type="entry name" value="MFS general substrate transporter like domains"/>
    <property type="match status" value="1"/>
</dbReference>
<dbReference type="Proteomes" id="UP000006078">
    <property type="component" value="Unassembled WGS sequence"/>
</dbReference>
<dbReference type="GO" id="GO:0005886">
    <property type="term" value="C:plasma membrane"/>
    <property type="evidence" value="ECO:0007669"/>
    <property type="project" value="UniProtKB-SubCell"/>
</dbReference>
<dbReference type="eggNOG" id="COG2814">
    <property type="taxonomic scope" value="Bacteria"/>
</dbReference>
<dbReference type="Pfam" id="PF07690">
    <property type="entry name" value="MFS_1"/>
    <property type="match status" value="1"/>
</dbReference>
<keyword evidence="12" id="KW-1185">Reference proteome</keyword>
<keyword evidence="5 8" id="KW-0812">Transmembrane</keyword>
<keyword evidence="3" id="KW-0813">Transport</keyword>
<dbReference type="PANTHER" id="PTHR43271">
    <property type="entry name" value="BLL2771 PROTEIN"/>
    <property type="match status" value="1"/>
</dbReference>
<feature type="transmembrane region" description="Helical" evidence="8">
    <location>
        <begin position="176"/>
        <end position="196"/>
    </location>
</feature>
<dbReference type="AlphaFoldDB" id="I7LCF3"/>
<gene>
    <name evidence="10" type="ORF">BN46_1184</name>
    <name evidence="11" type="ORF">HMPREF9719_01466</name>
</gene>
<dbReference type="InterPro" id="IPR020846">
    <property type="entry name" value="MFS_dom"/>
</dbReference>
<dbReference type="InterPro" id="IPR036259">
    <property type="entry name" value="MFS_trans_sf"/>
</dbReference>
<accession>I7LCF3</accession>
<evidence type="ECO:0000256" key="3">
    <source>
        <dbReference type="ARBA" id="ARBA00022448"/>
    </source>
</evidence>
<feature type="domain" description="Major facilitator superfamily (MFS) profile" evidence="9">
    <location>
        <begin position="18"/>
        <end position="401"/>
    </location>
</feature>
<organism evidence="10 13">
    <name type="scientific">Corynebacterium otitidis ATCC 51513</name>
    <dbReference type="NCBI Taxonomy" id="883169"/>
    <lineage>
        <taxon>Bacteria</taxon>
        <taxon>Bacillati</taxon>
        <taxon>Actinomycetota</taxon>
        <taxon>Actinomycetes</taxon>
        <taxon>Mycobacteriales</taxon>
        <taxon>Corynebacteriaceae</taxon>
        <taxon>Corynebacterium</taxon>
    </lineage>
</organism>
<dbReference type="PROSITE" id="PS50850">
    <property type="entry name" value="MFS"/>
    <property type="match status" value="1"/>
</dbReference>
<comment type="subcellular location">
    <subcellularLocation>
        <location evidence="1">Cell membrane</location>
        <topology evidence="1">Multi-pass membrane protein</topology>
    </subcellularLocation>
</comment>
<dbReference type="RefSeq" id="WP_004601356.1">
    <property type="nucleotide sequence ID" value="NZ_HF541867.1"/>
</dbReference>